<dbReference type="EMBL" id="MHTM01000047">
    <property type="protein sequence ID" value="OHA60692.1"/>
    <property type="molecule type" value="Genomic_DNA"/>
</dbReference>
<comment type="caution">
    <text evidence="2">The sequence shown here is derived from an EMBL/GenBank/DDBJ whole genome shotgun (WGS) entry which is preliminary data.</text>
</comment>
<dbReference type="AlphaFoldDB" id="A0A1G2QL17"/>
<reference evidence="2 3" key="1">
    <citation type="journal article" date="2016" name="Nat. Commun.">
        <title>Thousands of microbial genomes shed light on interconnected biogeochemical processes in an aquifer system.</title>
        <authorList>
            <person name="Anantharaman K."/>
            <person name="Brown C.T."/>
            <person name="Hug L.A."/>
            <person name="Sharon I."/>
            <person name="Castelle C.J."/>
            <person name="Probst A.J."/>
            <person name="Thomas B.C."/>
            <person name="Singh A."/>
            <person name="Wilkins M.J."/>
            <person name="Karaoz U."/>
            <person name="Brodie E.L."/>
            <person name="Williams K.H."/>
            <person name="Hubbard S.S."/>
            <person name="Banfield J.F."/>
        </authorList>
    </citation>
    <scope>NUCLEOTIDE SEQUENCE [LARGE SCALE GENOMIC DNA]</scope>
</reference>
<feature type="transmembrane region" description="Helical" evidence="1">
    <location>
        <begin position="115"/>
        <end position="136"/>
    </location>
</feature>
<evidence type="ECO:0000256" key="1">
    <source>
        <dbReference type="SAM" id="Phobius"/>
    </source>
</evidence>
<feature type="transmembrane region" description="Helical" evidence="1">
    <location>
        <begin position="75"/>
        <end position="94"/>
    </location>
</feature>
<keyword evidence="1" id="KW-0472">Membrane</keyword>
<dbReference type="Proteomes" id="UP000177140">
    <property type="component" value="Unassembled WGS sequence"/>
</dbReference>
<feature type="transmembrane region" description="Helical" evidence="1">
    <location>
        <begin position="32"/>
        <end position="55"/>
    </location>
</feature>
<protein>
    <submittedName>
        <fullName evidence="2">Uncharacterized protein</fullName>
    </submittedName>
</protein>
<keyword evidence="1" id="KW-1133">Transmembrane helix</keyword>
<keyword evidence="1" id="KW-0812">Transmembrane</keyword>
<accession>A0A1G2QL17</accession>
<sequence>MEDKEIKVEVLNKIKSGDFQPKARWRFMLIDWLWWGTFVLSIILGGLVLAAAISSLAKNDWHLYRQIMDLKVSDIFSGIPLFWLGGLFLFAWLAKKQIYLTRAGYRLSVWRVLGLSLSASLFMGTTIFFIGGGDWLENNSARFIPYYDILNSTNADFWSRPERGVMVGEIVAVADSNNLLVRDPRGLQWIVFGDDIEWVGGQVSKIGSFVRIVGSSTTLTGVSSEMNRTFEARQIQLIRP</sequence>
<name>A0A1G2QL17_9BACT</name>
<proteinExistence type="predicted"/>
<organism evidence="2 3">
    <name type="scientific">Candidatus Vogelbacteria bacterium RIFOXYD2_FULL_44_9</name>
    <dbReference type="NCBI Taxonomy" id="1802441"/>
    <lineage>
        <taxon>Bacteria</taxon>
        <taxon>Candidatus Vogeliibacteriota</taxon>
    </lineage>
</organism>
<evidence type="ECO:0000313" key="3">
    <source>
        <dbReference type="Proteomes" id="UP000177140"/>
    </source>
</evidence>
<evidence type="ECO:0000313" key="2">
    <source>
        <dbReference type="EMBL" id="OHA60692.1"/>
    </source>
</evidence>
<gene>
    <name evidence="2" type="ORF">A2556_02615</name>
</gene>